<sequence length="61" mass="7237">MKAYLETVVVARKEGGDVSPSCSQVVLEFESWTHWDHFNEKFDPYEKAPNFEIFRTLIPMW</sequence>
<accession>A0A0B6VLN8</accession>
<evidence type="ECO:0000313" key="1">
    <source>
        <dbReference type="EMBL" id="BAQ23167.1"/>
    </source>
</evidence>
<reference evidence="1 2" key="1">
    <citation type="submission" date="2015-02" db="EMBL/GenBank/DDBJ databases">
        <title>Complete genome sequences of Edwardsiella bacteriophages, PEi20 and PEi26.</title>
        <authorList>
            <person name="Yasuike M."/>
            <person name="Nishiki I."/>
            <person name="Iwasaki Y."/>
            <person name="Nakamura Y."/>
            <person name="Fujiwara A."/>
            <person name="Hassan E.S."/>
            <person name="Mahmoud M.M."/>
            <person name="Kawato Y."/>
            <person name="Nagai S."/>
            <person name="Kobayashi T."/>
            <person name="Ototake M."/>
            <person name="Nakai T."/>
        </authorList>
    </citation>
    <scope>NUCLEOTIDE SEQUENCE [LARGE SCALE GENOMIC DNA]</scope>
</reference>
<organism evidence="1 2">
    <name type="scientific">Edwardsiella phage PEi26</name>
    <dbReference type="NCBI Taxonomy" id="1608311"/>
    <lineage>
        <taxon>Viruses</taxon>
        <taxon>Duplodnaviria</taxon>
        <taxon>Heunggongvirae</taxon>
        <taxon>Uroviricota</taxon>
        <taxon>Caudoviricetes</taxon>
        <taxon>Pantevenvirales</taxon>
        <taxon>Straboviridae</taxon>
        <taxon>Tevenvirinae</taxon>
        <taxon>Kanagawavirus</taxon>
        <taxon>Kanagawavirus pei20</taxon>
    </lineage>
</organism>
<gene>
    <name evidence="1" type="primary">alt.1</name>
</gene>
<dbReference type="Proteomes" id="UP000225144">
    <property type="component" value="Genome"/>
</dbReference>
<proteinExistence type="predicted"/>
<evidence type="ECO:0000313" key="2">
    <source>
        <dbReference type="Proteomes" id="UP000225144"/>
    </source>
</evidence>
<name>A0A0B6VLN8_9CAUD</name>
<dbReference type="InterPro" id="IPR056962">
    <property type="entry name" value="Phage_blade"/>
</dbReference>
<dbReference type="EMBL" id="AP014715">
    <property type="protein sequence ID" value="BAQ23167.1"/>
    <property type="molecule type" value="Genomic_DNA"/>
</dbReference>
<dbReference type="Pfam" id="PF24647">
    <property type="entry name" value="Phage_blade"/>
    <property type="match status" value="1"/>
</dbReference>
<protein>
    <submittedName>
        <fullName evidence="1">Uncharacterized protein</fullName>
    </submittedName>
</protein>